<dbReference type="GeneID" id="81598812"/>
<sequence>MVSQTLSLWTSATGKLDDDDQSLLTFGQNNNQINYQSPLDVIDSLTHTTHEAYETCVHKRWQIKLPGKQDKIIVRDLLGKITHWVEVFKNVGDQAVSFDPGHAALPWAGARFLLQIAINDFKQFDFVVEGAAKITRITARYRIVECLYLQRSSAATTLLEQAVIRLYTTILKYLVQARRYFQQRTGIRILKSGVLAQNDFQDLLQKMDADEREADHCADLVRTEMANESADQFASLSLEMNNIALLRDALDRIEQPISQTVHRLEQVEDYLNNIQRRDILDWLSSQPYHDHHTDIQPKVLKGTCQWVVQHNEFSHWQNDSKNTLLWLHGTQGSGKSCLTSTVIDEIMKASESNEMHTLAYFYCSRDTAEPQRAMPQSILACIARQLSRRSQTESIAPPTLTLYNKLHSKDGSRRAPSIAELCGLIRELTELYDRSMIVVDALDECDSHTRWELVEALESITESASLVKVFVSSREEGDLRFSLQTHSGLQVTSLENEDDIRKFVEFETDRLIGKKQLLAYIRKKQTKEELTKLIKEDVISKANGMFRWAELQLQSLRGIRAEKDIRSELSRIPRDLTTLYEDLYDKALETTQETDRIVFQHTLKWMLSAQEVLTHHDFFLAITAFTDLDADDLDEEFILDLLSNFVISSTTEEGDRIFRFAHLSVREFLENMPDYSTEWTNTFAAEVTLLTLICASDSPNAKEFTHQLGVIPLGIVPFSEIRSNEKGIHDYSLRLWDAHCVLSGEQNRSAEHLNLRRLLHFVLLDDPDDNCPLNCWALSLHDWTGDDMAKIMRNYQSPHDRAFLIACDFGFDEIVRVTLNHGLDDIVKEEGALSALRNGHASIADLLIGSQGDAKLREYVLNHLAKFRRRTTHYADPALVRWLLQFVEPSQITEKLILNARYLNEEIIGMLLDHNQDLRITEEMIRKCSQSHGAIKAFVTREPEMKISSDILITIMKFWPFDAEFCIKLVNKTDPAVITCEAIAEAANKAGDLEMEEQVMPLLLLLLKRAEQIHFTERVVMQAFQNDSTGKVVKTLLAHKWPVTPSLLREAAEWGKAATFPLILDAAGGTDQITPELFEAAAGNIEADAKQILELLVSQSRQPINNETWLRMIGNCLQMETLRFILNLKPNMPVPESTLLRLAGDGHFGNNLFVVLLNDERDLEITDAVVGMALANMNYGELVPQLLNRHGTECITEQVLIGAVSNIGFGHEMTRALTDREVPIEAPSADVINAVVQNIHSGLQILRMLEAHFGPFEFTDENVEAAASGSSQVIKLVFDRRSITHATNSMLLKAASKGSLDGMKTLLQLEDAVVTREILIAAAKNRQCGPELLRWLWDRSPEIKVCVEIFKAAATVPSVAPETIGFLVDRIDDSQFGQQVLEAVTGSDAVSWGDRILMETLLNSSLSVQVTSEMVARVREQHGTDSFLWRVMKRHCQNDEDSDTAET</sequence>
<gene>
    <name evidence="4" type="ORF">N7458_005187</name>
</gene>
<dbReference type="InterPro" id="IPR027417">
    <property type="entry name" value="P-loop_NTPase"/>
</dbReference>
<dbReference type="Proteomes" id="UP001213681">
    <property type="component" value="Unassembled WGS sequence"/>
</dbReference>
<dbReference type="RefSeq" id="XP_056767187.1">
    <property type="nucleotide sequence ID" value="XM_056908569.1"/>
</dbReference>
<organism evidence="4 5">
    <name type="scientific">Penicillium daleae</name>
    <dbReference type="NCBI Taxonomy" id="63821"/>
    <lineage>
        <taxon>Eukaryota</taxon>
        <taxon>Fungi</taxon>
        <taxon>Dikarya</taxon>
        <taxon>Ascomycota</taxon>
        <taxon>Pezizomycotina</taxon>
        <taxon>Eurotiomycetes</taxon>
        <taxon>Eurotiomycetidae</taxon>
        <taxon>Eurotiales</taxon>
        <taxon>Aspergillaceae</taxon>
        <taxon>Penicillium</taxon>
    </lineage>
</organism>
<name>A0AAD6C7J0_9EURO</name>
<comment type="caution">
    <text evidence="4">The sequence shown here is derived from an EMBL/GenBank/DDBJ whole genome shotgun (WGS) entry which is preliminary data.</text>
</comment>
<proteinExistence type="predicted"/>
<accession>A0AAD6C7J0</accession>
<protein>
    <submittedName>
        <fullName evidence="4">Galactose oxidase/kelchbeta-propeller</fullName>
    </submittedName>
</protein>
<evidence type="ECO:0000313" key="5">
    <source>
        <dbReference type="Proteomes" id="UP001213681"/>
    </source>
</evidence>
<evidence type="ECO:0000259" key="2">
    <source>
        <dbReference type="Pfam" id="PF17100"/>
    </source>
</evidence>
<dbReference type="InterPro" id="IPR036770">
    <property type="entry name" value="Ankyrin_rpt-contain_sf"/>
</dbReference>
<dbReference type="Gene3D" id="3.40.50.300">
    <property type="entry name" value="P-loop containing nucleotide triphosphate hydrolases"/>
    <property type="match status" value="1"/>
</dbReference>
<reference evidence="4" key="2">
    <citation type="journal article" date="2023" name="IMA Fungus">
        <title>Comparative genomic study of the Penicillium genus elucidates a diverse pangenome and 15 lateral gene transfer events.</title>
        <authorList>
            <person name="Petersen C."/>
            <person name="Sorensen T."/>
            <person name="Nielsen M.R."/>
            <person name="Sondergaard T.E."/>
            <person name="Sorensen J.L."/>
            <person name="Fitzpatrick D.A."/>
            <person name="Frisvad J.C."/>
            <person name="Nielsen K.L."/>
        </authorList>
    </citation>
    <scope>NUCLEOTIDE SEQUENCE</scope>
    <source>
        <strain evidence="4">IBT 16125</strain>
    </source>
</reference>
<feature type="domain" description="Nephrocystin 3-like N-terminal" evidence="3">
    <location>
        <begin position="302"/>
        <end position="474"/>
    </location>
</feature>
<dbReference type="Gene3D" id="1.25.40.20">
    <property type="entry name" value="Ankyrin repeat-containing domain"/>
    <property type="match status" value="1"/>
</dbReference>
<dbReference type="EMBL" id="JAPVEA010000005">
    <property type="protein sequence ID" value="KAJ5454231.1"/>
    <property type="molecule type" value="Genomic_DNA"/>
</dbReference>
<evidence type="ECO:0000313" key="4">
    <source>
        <dbReference type="EMBL" id="KAJ5454231.1"/>
    </source>
</evidence>
<evidence type="ECO:0000259" key="3">
    <source>
        <dbReference type="Pfam" id="PF24883"/>
    </source>
</evidence>
<dbReference type="Pfam" id="PF24883">
    <property type="entry name" value="NPHP3_N"/>
    <property type="match status" value="1"/>
</dbReference>
<dbReference type="InterPro" id="IPR055530">
    <property type="entry name" value="DUF7104"/>
</dbReference>
<reference evidence="4" key="1">
    <citation type="submission" date="2022-12" db="EMBL/GenBank/DDBJ databases">
        <authorList>
            <person name="Petersen C."/>
        </authorList>
    </citation>
    <scope>NUCLEOTIDE SEQUENCE</scope>
    <source>
        <strain evidence="4">IBT 16125</strain>
    </source>
</reference>
<dbReference type="Pfam" id="PF23397">
    <property type="entry name" value="DUF7104"/>
    <property type="match status" value="1"/>
</dbReference>
<dbReference type="PANTHER" id="PTHR10039">
    <property type="entry name" value="AMELOGENIN"/>
    <property type="match status" value="1"/>
</dbReference>
<keyword evidence="1" id="KW-0677">Repeat</keyword>
<keyword evidence="5" id="KW-1185">Reference proteome</keyword>
<evidence type="ECO:0000256" key="1">
    <source>
        <dbReference type="ARBA" id="ARBA00022737"/>
    </source>
</evidence>
<dbReference type="InterPro" id="IPR056884">
    <property type="entry name" value="NPHP3-like_N"/>
</dbReference>
<dbReference type="PANTHER" id="PTHR10039:SF16">
    <property type="entry name" value="GPI INOSITOL-DEACYLASE"/>
    <property type="match status" value="1"/>
</dbReference>
<dbReference type="Pfam" id="PF17100">
    <property type="entry name" value="NACHT_N"/>
    <property type="match status" value="1"/>
</dbReference>
<dbReference type="SUPFAM" id="SSF52540">
    <property type="entry name" value="P-loop containing nucleoside triphosphate hydrolases"/>
    <property type="match status" value="1"/>
</dbReference>
<feature type="domain" description="NWD NACHT-NTPase N-terminal" evidence="2">
    <location>
        <begin position="71"/>
        <end position="212"/>
    </location>
</feature>
<dbReference type="InterPro" id="IPR031359">
    <property type="entry name" value="NACHT_N"/>
</dbReference>